<feature type="domain" description="Fe2OG dioxygenase" evidence="9">
    <location>
        <begin position="626"/>
        <end position="720"/>
    </location>
</feature>
<dbReference type="InterPro" id="IPR044861">
    <property type="entry name" value="IPNS-like_FE2OG_OXY"/>
</dbReference>
<protein>
    <recommendedName>
        <fullName evidence="9">Fe2OG dioxygenase domain-containing protein</fullName>
    </recommendedName>
</protein>
<evidence type="ECO:0000256" key="2">
    <source>
        <dbReference type="ARBA" id="ARBA00022723"/>
    </source>
</evidence>
<keyword evidence="6" id="KW-0408">Iron</keyword>
<dbReference type="PROSITE" id="PS51471">
    <property type="entry name" value="FE2OG_OXY"/>
    <property type="match status" value="1"/>
</dbReference>
<evidence type="ECO:0000256" key="7">
    <source>
        <dbReference type="ARBA" id="ARBA00023180"/>
    </source>
</evidence>
<reference evidence="10" key="1">
    <citation type="submission" date="2022-01" db="EMBL/GenBank/DDBJ databases">
        <authorList>
            <person name="King R."/>
        </authorList>
    </citation>
    <scope>NUCLEOTIDE SEQUENCE</scope>
</reference>
<dbReference type="OrthoDB" id="69177at2759"/>
<accession>A0A9P0H4W9</accession>
<evidence type="ECO:0000313" key="11">
    <source>
        <dbReference type="Proteomes" id="UP001152798"/>
    </source>
</evidence>
<dbReference type="InterPro" id="IPR057589">
    <property type="entry name" value="GT_PLOD"/>
</dbReference>
<dbReference type="InterPro" id="IPR006620">
    <property type="entry name" value="Pro_4_hyd_alph"/>
</dbReference>
<dbReference type="GO" id="GO:0005783">
    <property type="term" value="C:endoplasmic reticulum"/>
    <property type="evidence" value="ECO:0007669"/>
    <property type="project" value="TreeGrafter"/>
</dbReference>
<proteinExistence type="predicted"/>
<feature type="chain" id="PRO_5040353528" description="Fe2OG dioxygenase domain-containing protein" evidence="8">
    <location>
        <begin position="20"/>
        <end position="720"/>
    </location>
</feature>
<dbReference type="EMBL" id="OV725079">
    <property type="protein sequence ID" value="CAH1395027.1"/>
    <property type="molecule type" value="Genomic_DNA"/>
</dbReference>
<keyword evidence="5" id="KW-0560">Oxidoreductase</keyword>
<evidence type="ECO:0000256" key="4">
    <source>
        <dbReference type="ARBA" id="ARBA00022964"/>
    </source>
</evidence>
<keyword evidence="3 8" id="KW-0732">Signal</keyword>
<dbReference type="AlphaFoldDB" id="A0A9P0H4W9"/>
<dbReference type="Proteomes" id="UP001152798">
    <property type="component" value="Chromosome 3"/>
</dbReference>
<evidence type="ECO:0000256" key="5">
    <source>
        <dbReference type="ARBA" id="ARBA00023002"/>
    </source>
</evidence>
<evidence type="ECO:0000256" key="8">
    <source>
        <dbReference type="SAM" id="SignalP"/>
    </source>
</evidence>
<dbReference type="SMART" id="SM00702">
    <property type="entry name" value="P4Hc"/>
    <property type="match status" value="1"/>
</dbReference>
<keyword evidence="7" id="KW-0325">Glycoprotein</keyword>
<keyword evidence="2" id="KW-0479">Metal-binding</keyword>
<gene>
    <name evidence="10" type="ORF">NEZAVI_LOCUS5373</name>
</gene>
<sequence>MFSLNFILLFFLTVSPSLSKTKTGDLLIFTVSTNETDGFKRYIKSTEAYDLSVKVLGMGQKWEGGDMKFRGGGFKINLLRQALKPYQHDESLIVMFTDSFDVMFLGTKENIIKNFKTFNASIVFAAEVYCWPEKSLADSYPKTESPYKYLNSGGFIGYAKQLYNLLNENRLKDKDDDQHYFTKLFLNTEIREKYRIRLDHKATIFQCASGAADHLKLIESSDGYYALLNEITGSQPLVLHGNGPSKLYLNSVGNYLSKARSSSTNDCLDCPSINMPYVGEFPIILMGIFIPFDTPFMEEFLEKITKLQYPKNKIHLYIFCKVESHLHIINNWISENKEYLSVKKIEPNEGIDEPLARNLAIERCKIKNCKFFFSVDSVVHLDDPTVLQWLIQEQKGVIGPMLLRPYKSWSNFWGSLSNEGYYARSFDYMDIINNDKRGVWNIPYLTSCYLINSTLLPLLSGAYENGKLDPDMAFCQTLRDKEVFMFVDNRIDVGHLINPEDFDPTKVNPEMYEIFTNKYDWEQRYIHPNFSMSLREDVTPIQPCPDVYWFPIVTPRFCKELIQMVESYGKWSSGSNQDERLAGGYENVPTRDIHMKQIDYERHWLYFLQQYVRLLQERVFIGYFHDPPQALMNFVVRYRPDEQPSLRPHHDSSTYTVNIALNRRGIDYEGGGCRFLRYNCSITDTKVGWLLLHPGRLTHYHEGLLVSNGTRYIMVSFVDP</sequence>
<name>A0A9P0H4W9_NEZVI</name>
<keyword evidence="4" id="KW-0223">Dioxygenase</keyword>
<evidence type="ECO:0000256" key="1">
    <source>
        <dbReference type="ARBA" id="ARBA00001961"/>
    </source>
</evidence>
<evidence type="ECO:0000256" key="6">
    <source>
        <dbReference type="ARBA" id="ARBA00023004"/>
    </source>
</evidence>
<evidence type="ECO:0000313" key="10">
    <source>
        <dbReference type="EMBL" id="CAH1395027.1"/>
    </source>
</evidence>
<dbReference type="Pfam" id="PF03171">
    <property type="entry name" value="2OG-FeII_Oxy"/>
    <property type="match status" value="1"/>
</dbReference>
<dbReference type="Gene3D" id="2.60.120.620">
    <property type="entry name" value="q2cbj1_9rhob like domain"/>
    <property type="match status" value="1"/>
</dbReference>
<dbReference type="InterPro" id="IPR050757">
    <property type="entry name" value="Collagen_mod_GT25"/>
</dbReference>
<feature type="signal peptide" evidence="8">
    <location>
        <begin position="1"/>
        <end position="19"/>
    </location>
</feature>
<dbReference type="GO" id="GO:0031418">
    <property type="term" value="F:L-ascorbic acid binding"/>
    <property type="evidence" value="ECO:0007669"/>
    <property type="project" value="InterPro"/>
</dbReference>
<organism evidence="10 11">
    <name type="scientific">Nezara viridula</name>
    <name type="common">Southern green stink bug</name>
    <name type="synonym">Cimex viridulus</name>
    <dbReference type="NCBI Taxonomy" id="85310"/>
    <lineage>
        <taxon>Eukaryota</taxon>
        <taxon>Metazoa</taxon>
        <taxon>Ecdysozoa</taxon>
        <taxon>Arthropoda</taxon>
        <taxon>Hexapoda</taxon>
        <taxon>Insecta</taxon>
        <taxon>Pterygota</taxon>
        <taxon>Neoptera</taxon>
        <taxon>Paraneoptera</taxon>
        <taxon>Hemiptera</taxon>
        <taxon>Heteroptera</taxon>
        <taxon>Panheteroptera</taxon>
        <taxon>Pentatomomorpha</taxon>
        <taxon>Pentatomoidea</taxon>
        <taxon>Pentatomidae</taxon>
        <taxon>Pentatominae</taxon>
        <taxon>Nezara</taxon>
    </lineage>
</organism>
<dbReference type="PANTHER" id="PTHR10730:SF45">
    <property type="entry name" value="PROCOLLAGEN-LYSINE,2-OXOGLUTARATE 5-DIOXYGENASE"/>
    <property type="match status" value="1"/>
</dbReference>
<dbReference type="InterPro" id="IPR005123">
    <property type="entry name" value="Oxoglu/Fe-dep_dioxygenase_dom"/>
</dbReference>
<dbReference type="PANTHER" id="PTHR10730">
    <property type="entry name" value="PROCOLLAGEN-LYSINE,2-OXOGLUTARATE 5-DIOXYGENASE/GLYCOSYLTRANSFERASE 25 FAMILY MEMBER"/>
    <property type="match status" value="1"/>
</dbReference>
<evidence type="ECO:0000259" key="9">
    <source>
        <dbReference type="PROSITE" id="PS51471"/>
    </source>
</evidence>
<dbReference type="Pfam" id="PF25342">
    <property type="entry name" value="GT_PLOD"/>
    <property type="match status" value="1"/>
</dbReference>
<dbReference type="GO" id="GO:0008475">
    <property type="term" value="F:procollagen-lysine 5-dioxygenase activity"/>
    <property type="evidence" value="ECO:0007669"/>
    <property type="project" value="TreeGrafter"/>
</dbReference>
<dbReference type="GO" id="GO:0005506">
    <property type="term" value="F:iron ion binding"/>
    <property type="evidence" value="ECO:0007669"/>
    <property type="project" value="InterPro"/>
</dbReference>
<keyword evidence="11" id="KW-1185">Reference proteome</keyword>
<comment type="cofactor">
    <cofactor evidence="1">
        <name>L-ascorbate</name>
        <dbReference type="ChEBI" id="CHEBI:38290"/>
    </cofactor>
</comment>
<evidence type="ECO:0000256" key="3">
    <source>
        <dbReference type="ARBA" id="ARBA00022729"/>
    </source>
</evidence>